<dbReference type="RefSeq" id="WP_176908902.1">
    <property type="nucleotide sequence ID" value="NZ_JABKAU010000021.1"/>
</dbReference>
<dbReference type="PANTHER" id="PTHR43792:SF16">
    <property type="entry name" value="N-ACETYLTRANSFERASE DOMAIN-CONTAINING PROTEIN"/>
    <property type="match status" value="1"/>
</dbReference>
<dbReference type="AlphaFoldDB" id="A0A7Y7U607"/>
<dbReference type="InterPro" id="IPR000182">
    <property type="entry name" value="GNAT_dom"/>
</dbReference>
<keyword evidence="2" id="KW-0808">Transferase</keyword>
<accession>A0A7Y7U607</accession>
<dbReference type="EMBL" id="JABKAU010000021">
    <property type="protein sequence ID" value="NVO32008.1"/>
    <property type="molecule type" value="Genomic_DNA"/>
</dbReference>
<dbReference type="PROSITE" id="PS51186">
    <property type="entry name" value="GNAT"/>
    <property type="match status" value="1"/>
</dbReference>
<comment type="caution">
    <text evidence="2">The sequence shown here is derived from an EMBL/GenBank/DDBJ whole genome shotgun (WGS) entry which is preliminary data.</text>
</comment>
<dbReference type="Pfam" id="PF13302">
    <property type="entry name" value="Acetyltransf_3"/>
    <property type="match status" value="1"/>
</dbReference>
<evidence type="ECO:0000259" key="1">
    <source>
        <dbReference type="PROSITE" id="PS51186"/>
    </source>
</evidence>
<evidence type="ECO:0000313" key="3">
    <source>
        <dbReference type="Proteomes" id="UP000565521"/>
    </source>
</evidence>
<organism evidence="2 3">
    <name type="scientific">Hymenobacter lapidiphilus</name>
    <dbReference type="NCBI Taxonomy" id="2608003"/>
    <lineage>
        <taxon>Bacteria</taxon>
        <taxon>Pseudomonadati</taxon>
        <taxon>Bacteroidota</taxon>
        <taxon>Cytophagia</taxon>
        <taxon>Cytophagales</taxon>
        <taxon>Hymenobacteraceae</taxon>
        <taxon>Hymenobacter</taxon>
    </lineage>
</organism>
<dbReference type="Proteomes" id="UP000565521">
    <property type="component" value="Unassembled WGS sequence"/>
</dbReference>
<sequence length="188" mass="21231">MHASEFIPPTLVPELPTERLLLRAFRPEDLPKFTALHQQPEFYRHLGGKPLSEEDTWRRLLTQIGHWALLGYGYWALEERATGRFCGAVGLAEYHRDLTPSIDGIPEAGWVLDPRLHGKGYAAEAVRAALAWADANLSVQRTVCIIAPQNEPSLWLAARFGYREIARPTYHNEPIVLLERQISEAVNG</sequence>
<gene>
    <name evidence="2" type="ORF">HW554_12350</name>
</gene>
<dbReference type="Gene3D" id="3.40.630.30">
    <property type="match status" value="1"/>
</dbReference>
<reference evidence="2 3" key="1">
    <citation type="submission" date="2020-05" db="EMBL/GenBank/DDBJ databases">
        <title>Hymenobacter terrestris sp. nov. and Hymenobacter lapidiphilus sp. nov., isolated from regoliths in Antarctica.</title>
        <authorList>
            <person name="Sedlacek I."/>
            <person name="Pantucek R."/>
            <person name="Zeman M."/>
            <person name="Holochova P."/>
            <person name="Kralova S."/>
            <person name="Stankova E."/>
            <person name="Sedo O."/>
            <person name="Micenkova L."/>
            <person name="Svec P."/>
            <person name="Gupta V."/>
            <person name="Sood U."/>
            <person name="Korpole U.S."/>
            <person name="Lal R."/>
        </authorList>
    </citation>
    <scope>NUCLEOTIDE SEQUENCE [LARGE SCALE GENOMIC DNA]</scope>
    <source>
        <strain evidence="2 3">P5342</strain>
    </source>
</reference>
<name>A0A7Y7U607_9BACT</name>
<dbReference type="GO" id="GO:0016747">
    <property type="term" value="F:acyltransferase activity, transferring groups other than amino-acyl groups"/>
    <property type="evidence" value="ECO:0007669"/>
    <property type="project" value="InterPro"/>
</dbReference>
<dbReference type="InterPro" id="IPR051531">
    <property type="entry name" value="N-acetyltransferase"/>
</dbReference>
<dbReference type="SUPFAM" id="SSF55729">
    <property type="entry name" value="Acyl-CoA N-acyltransferases (Nat)"/>
    <property type="match status" value="1"/>
</dbReference>
<keyword evidence="3" id="KW-1185">Reference proteome</keyword>
<proteinExistence type="predicted"/>
<protein>
    <submittedName>
        <fullName evidence="2">GNAT family N-acetyltransferase</fullName>
    </submittedName>
</protein>
<dbReference type="PANTHER" id="PTHR43792">
    <property type="entry name" value="GNAT FAMILY, PUTATIVE (AFU_ORTHOLOGUE AFUA_3G00765)-RELATED-RELATED"/>
    <property type="match status" value="1"/>
</dbReference>
<evidence type="ECO:0000313" key="2">
    <source>
        <dbReference type="EMBL" id="NVO32008.1"/>
    </source>
</evidence>
<dbReference type="InterPro" id="IPR016181">
    <property type="entry name" value="Acyl_CoA_acyltransferase"/>
</dbReference>
<feature type="domain" description="N-acetyltransferase" evidence="1">
    <location>
        <begin position="20"/>
        <end position="183"/>
    </location>
</feature>